<gene>
    <name evidence="1" type="ORF">DFP86_103203</name>
</gene>
<dbReference type="RefSeq" id="WP_133678915.1">
    <property type="nucleotide sequence ID" value="NZ_SNZP01000003.1"/>
</dbReference>
<comment type="caution">
    <text evidence="1">The sequence shown here is derived from an EMBL/GenBank/DDBJ whole genome shotgun (WGS) entry which is preliminary data.</text>
</comment>
<dbReference type="Proteomes" id="UP000295611">
    <property type="component" value="Unassembled WGS sequence"/>
</dbReference>
<proteinExistence type="predicted"/>
<organism evidence="1 2">
    <name type="scientific">Paludibacterium purpuratum</name>
    <dbReference type="NCBI Taxonomy" id="1144873"/>
    <lineage>
        <taxon>Bacteria</taxon>
        <taxon>Pseudomonadati</taxon>
        <taxon>Pseudomonadota</taxon>
        <taxon>Betaproteobacteria</taxon>
        <taxon>Neisseriales</taxon>
        <taxon>Chromobacteriaceae</taxon>
        <taxon>Paludibacterium</taxon>
    </lineage>
</organism>
<sequence>MTTEAEILNLIENGPTRPFFGPDAQALWLREGKAKEGGAGLDVVLLTHPRDEQDLARMFPWAERLRREEIVELMPHLKPVWGEMIQTDKINVGILFLPLLAADILDPRKRAACRHMLEYDALDAIAQMHGRFVCLGGLTGALSQYGRRLIARADSLGMQVTTGHALTAVSIVQQYNKALAEIGRSGDEVVLAIVGVGSVGGGVAKLLCHSAHRVKPARVILIDTRQQETRLNDIAGQLRERLGIAVDVELLDKRTTLGDDSLCYRQANVIISAVSTPYILDVDKVAPGTLLIDDSQPYCWDRDAAWARFQRTNDILPCDAGLVDAGSIGFVSHFPFDFSDDQGFGSAISWSCLAEGLLRGIDSSLPNNIGELEVANLLAYESAFLRHGFTIPQLQCGLHAIPERTQSIHPSLVEP</sequence>
<evidence type="ECO:0000313" key="1">
    <source>
        <dbReference type="EMBL" id="TDR81550.1"/>
    </source>
</evidence>
<evidence type="ECO:0000313" key="2">
    <source>
        <dbReference type="Proteomes" id="UP000295611"/>
    </source>
</evidence>
<dbReference type="SUPFAM" id="SSF51735">
    <property type="entry name" value="NAD(P)-binding Rossmann-fold domains"/>
    <property type="match status" value="1"/>
</dbReference>
<dbReference type="OrthoDB" id="9030799at2"/>
<name>A0A4R7B9H7_9NEIS</name>
<dbReference type="AlphaFoldDB" id="A0A4R7B9H7"/>
<dbReference type="InterPro" id="IPR036291">
    <property type="entry name" value="NAD(P)-bd_dom_sf"/>
</dbReference>
<protein>
    <submittedName>
        <fullName evidence="1">Putative amino acid dehydrogenase</fullName>
    </submittedName>
</protein>
<accession>A0A4R7B9H7</accession>
<dbReference type="Gene3D" id="3.40.50.720">
    <property type="entry name" value="NAD(P)-binding Rossmann-like Domain"/>
    <property type="match status" value="1"/>
</dbReference>
<keyword evidence="2" id="KW-1185">Reference proteome</keyword>
<dbReference type="EMBL" id="SNZP01000003">
    <property type="protein sequence ID" value="TDR81550.1"/>
    <property type="molecule type" value="Genomic_DNA"/>
</dbReference>
<reference evidence="1 2" key="1">
    <citation type="submission" date="2019-03" db="EMBL/GenBank/DDBJ databases">
        <title>Genomic Encyclopedia of Type Strains, Phase III (KMG-III): the genomes of soil and plant-associated and newly described type strains.</title>
        <authorList>
            <person name="Whitman W."/>
        </authorList>
    </citation>
    <scope>NUCLEOTIDE SEQUENCE [LARGE SCALE GENOMIC DNA]</scope>
    <source>
        <strain evidence="1 2">CECT 8976</strain>
    </source>
</reference>